<evidence type="ECO:0000256" key="2">
    <source>
        <dbReference type="ARBA" id="ARBA00022679"/>
    </source>
</evidence>
<dbReference type="InterPro" id="IPR005790">
    <property type="entry name" value="DNA_polIII_delta"/>
</dbReference>
<dbReference type="InterPro" id="IPR008921">
    <property type="entry name" value="DNA_pol3_clamp-load_cplx_C"/>
</dbReference>
<evidence type="ECO:0000256" key="7">
    <source>
        <dbReference type="ARBA" id="ARBA00049244"/>
    </source>
</evidence>
<evidence type="ECO:0000256" key="5">
    <source>
        <dbReference type="ARBA" id="ARBA00022932"/>
    </source>
</evidence>
<comment type="caution">
    <text evidence="9">The sequence shown here is derived from an EMBL/GenBank/DDBJ whole genome shotgun (WGS) entry which is preliminary data.</text>
</comment>
<keyword evidence="4" id="KW-0235">DNA replication</keyword>
<comment type="similarity">
    <text evidence="6">Belongs to the DNA polymerase HolA subunit family.</text>
</comment>
<evidence type="ECO:0000313" key="9">
    <source>
        <dbReference type="EMBL" id="OHA49366.1"/>
    </source>
</evidence>
<name>A0A1G2PM21_9BACT</name>
<comment type="catalytic activity">
    <reaction evidence="7">
        <text>DNA(n) + a 2'-deoxyribonucleoside 5'-triphosphate = DNA(n+1) + diphosphate</text>
        <dbReference type="Rhea" id="RHEA:22508"/>
        <dbReference type="Rhea" id="RHEA-COMP:17339"/>
        <dbReference type="Rhea" id="RHEA-COMP:17340"/>
        <dbReference type="ChEBI" id="CHEBI:33019"/>
        <dbReference type="ChEBI" id="CHEBI:61560"/>
        <dbReference type="ChEBI" id="CHEBI:173112"/>
        <dbReference type="EC" id="2.7.7.7"/>
    </reaction>
</comment>
<gene>
    <name evidence="9" type="ORF">A2W59_02630</name>
</gene>
<dbReference type="Gene3D" id="3.40.50.300">
    <property type="entry name" value="P-loop containing nucleotide triphosphate hydrolases"/>
    <property type="match status" value="1"/>
</dbReference>
<dbReference type="Proteomes" id="UP000178646">
    <property type="component" value="Unassembled WGS sequence"/>
</dbReference>
<dbReference type="SUPFAM" id="SSF48019">
    <property type="entry name" value="post-AAA+ oligomerization domain-like"/>
    <property type="match status" value="1"/>
</dbReference>
<feature type="domain" description="DNA polymerase III delta subunit-like C-terminal" evidence="8">
    <location>
        <begin position="175"/>
        <end position="289"/>
    </location>
</feature>
<organism evidence="9 10">
    <name type="scientific">Candidatus Terrybacteria bacterium RIFCSPHIGHO2_02_41_19</name>
    <dbReference type="NCBI Taxonomy" id="1802364"/>
    <lineage>
        <taxon>Bacteria</taxon>
        <taxon>Candidatus Terryibacteriota</taxon>
    </lineage>
</organism>
<dbReference type="InterPro" id="IPR027417">
    <property type="entry name" value="P-loop_NTPase"/>
</dbReference>
<dbReference type="Gene3D" id="1.20.272.10">
    <property type="match status" value="1"/>
</dbReference>
<keyword evidence="2" id="KW-0808">Transferase</keyword>
<dbReference type="AlphaFoldDB" id="A0A1G2PM21"/>
<keyword evidence="3" id="KW-0548">Nucleotidyltransferase</keyword>
<dbReference type="Pfam" id="PF21694">
    <property type="entry name" value="DNA_pol3_delta_C"/>
    <property type="match status" value="1"/>
</dbReference>
<evidence type="ECO:0000256" key="6">
    <source>
        <dbReference type="ARBA" id="ARBA00034754"/>
    </source>
</evidence>
<evidence type="ECO:0000259" key="8">
    <source>
        <dbReference type="Pfam" id="PF21694"/>
    </source>
</evidence>
<evidence type="ECO:0000256" key="1">
    <source>
        <dbReference type="ARBA" id="ARBA00012417"/>
    </source>
</evidence>
<dbReference type="GO" id="GO:0006261">
    <property type="term" value="P:DNA-templated DNA replication"/>
    <property type="evidence" value="ECO:0007669"/>
    <property type="project" value="TreeGrafter"/>
</dbReference>
<evidence type="ECO:0000313" key="10">
    <source>
        <dbReference type="Proteomes" id="UP000178646"/>
    </source>
</evidence>
<dbReference type="NCBIfam" id="TIGR01128">
    <property type="entry name" value="holA"/>
    <property type="match status" value="1"/>
</dbReference>
<dbReference type="GO" id="GO:0009360">
    <property type="term" value="C:DNA polymerase III complex"/>
    <property type="evidence" value="ECO:0007669"/>
    <property type="project" value="TreeGrafter"/>
</dbReference>
<sequence length="291" mass="33568">MFYLLHGQDIYRSKEKLNELVAHFKTKVSDLGFFRIEGENFSEAEFKELLKGKTLFEKKYVVVCERVLENKEASNFILDNSDDLAKTDNMFLFLEEEVDEKILEEFKKSAYKIQEYKPLDGIKLKAWFATKKIPANIASEIIKKSGSDLWRASKEIEKYALGELTAKQETVAEYNPFAICDAFAEKNKVKAWIIYQQALKWGIPAKEVFFKILWQIKNILLVKKLAGAGVADIAKESGLKPFVAGKAIKAAKNFSEEELINYSYEMLKIYHEERRGESELPIEFEKLLISS</sequence>
<protein>
    <recommendedName>
        <fullName evidence="1">DNA-directed DNA polymerase</fullName>
        <ecNumber evidence="1">2.7.7.7</ecNumber>
    </recommendedName>
</protein>
<reference evidence="9 10" key="1">
    <citation type="journal article" date="2016" name="Nat. Commun.">
        <title>Thousands of microbial genomes shed light on interconnected biogeochemical processes in an aquifer system.</title>
        <authorList>
            <person name="Anantharaman K."/>
            <person name="Brown C.T."/>
            <person name="Hug L.A."/>
            <person name="Sharon I."/>
            <person name="Castelle C.J."/>
            <person name="Probst A.J."/>
            <person name="Thomas B.C."/>
            <person name="Singh A."/>
            <person name="Wilkins M.J."/>
            <person name="Karaoz U."/>
            <person name="Brodie E.L."/>
            <person name="Williams K.H."/>
            <person name="Hubbard S.S."/>
            <person name="Banfield J.F."/>
        </authorList>
    </citation>
    <scope>NUCLEOTIDE SEQUENCE [LARGE SCALE GENOMIC DNA]</scope>
</reference>
<dbReference type="PANTHER" id="PTHR34388">
    <property type="entry name" value="DNA POLYMERASE III SUBUNIT DELTA"/>
    <property type="match status" value="1"/>
</dbReference>
<dbReference type="GO" id="GO:0003887">
    <property type="term" value="F:DNA-directed DNA polymerase activity"/>
    <property type="evidence" value="ECO:0007669"/>
    <property type="project" value="UniProtKB-KW"/>
</dbReference>
<dbReference type="PANTHER" id="PTHR34388:SF1">
    <property type="entry name" value="DNA POLYMERASE III SUBUNIT DELTA"/>
    <property type="match status" value="1"/>
</dbReference>
<dbReference type="InterPro" id="IPR048466">
    <property type="entry name" value="DNA_pol3_delta-like_C"/>
</dbReference>
<proteinExistence type="inferred from homology"/>
<evidence type="ECO:0000256" key="3">
    <source>
        <dbReference type="ARBA" id="ARBA00022695"/>
    </source>
</evidence>
<dbReference type="GO" id="GO:0003677">
    <property type="term" value="F:DNA binding"/>
    <property type="evidence" value="ECO:0007669"/>
    <property type="project" value="InterPro"/>
</dbReference>
<accession>A0A1G2PM21</accession>
<dbReference type="EC" id="2.7.7.7" evidence="1"/>
<evidence type="ECO:0000256" key="4">
    <source>
        <dbReference type="ARBA" id="ARBA00022705"/>
    </source>
</evidence>
<keyword evidence="5" id="KW-0239">DNA-directed DNA polymerase</keyword>
<dbReference type="EMBL" id="MHSU01000034">
    <property type="protein sequence ID" value="OHA49366.1"/>
    <property type="molecule type" value="Genomic_DNA"/>
</dbReference>